<evidence type="ECO:0008006" key="5">
    <source>
        <dbReference type="Google" id="ProtNLM"/>
    </source>
</evidence>
<evidence type="ECO:0000313" key="4">
    <source>
        <dbReference type="Proteomes" id="UP001153292"/>
    </source>
</evidence>
<dbReference type="Gene3D" id="1.10.238.20">
    <property type="entry name" value="Pheromone/general odorant binding protein domain"/>
    <property type="match status" value="1"/>
</dbReference>
<proteinExistence type="predicted"/>
<evidence type="ECO:0000313" key="3">
    <source>
        <dbReference type="EMBL" id="CAH2982819.1"/>
    </source>
</evidence>
<accession>A0ABN8L6X5</accession>
<evidence type="ECO:0000256" key="2">
    <source>
        <dbReference type="SAM" id="SignalP"/>
    </source>
</evidence>
<name>A0ABN8L6X5_CHISP</name>
<protein>
    <recommendedName>
        <fullName evidence="5">Odorant binding protein</fullName>
    </recommendedName>
</protein>
<reference evidence="3" key="1">
    <citation type="submission" date="2021-12" db="EMBL/GenBank/DDBJ databases">
        <authorList>
            <person name="King R."/>
        </authorList>
    </citation>
    <scope>NUCLEOTIDE SEQUENCE</scope>
</reference>
<evidence type="ECO:0000256" key="1">
    <source>
        <dbReference type="ARBA" id="ARBA00022729"/>
    </source>
</evidence>
<dbReference type="InterPro" id="IPR006170">
    <property type="entry name" value="PBP/GOBP"/>
</dbReference>
<dbReference type="SUPFAM" id="SSF47565">
    <property type="entry name" value="Insect pheromone/odorant-binding proteins"/>
    <property type="match status" value="1"/>
</dbReference>
<dbReference type="CDD" id="cd23992">
    <property type="entry name" value="PBP_GOBP"/>
    <property type="match status" value="1"/>
</dbReference>
<dbReference type="PANTHER" id="PTHR11857">
    <property type="entry name" value="ODORANT BINDING PROTEIN-RELATED"/>
    <property type="match status" value="1"/>
</dbReference>
<feature type="chain" id="PRO_5046138679" description="Odorant binding protein" evidence="2">
    <location>
        <begin position="19"/>
        <end position="119"/>
    </location>
</feature>
<dbReference type="EMBL" id="OU963909">
    <property type="protein sequence ID" value="CAH2982819.1"/>
    <property type="molecule type" value="Genomic_DNA"/>
</dbReference>
<sequence length="119" mass="13397">MVVKLLLMFLYFVTASYASRTPTEIKNWILAEALSCSSEVQLSENELQMLVSHKLPNSKSSKCYLACVYKKVGWLDAKGRYQADKVKSFVSDEYAGDAAKIEASQKLFDTCKPGMICFF</sequence>
<keyword evidence="1 2" id="KW-0732">Signal</keyword>
<dbReference type="Pfam" id="PF01395">
    <property type="entry name" value="PBP_GOBP"/>
    <property type="match status" value="1"/>
</dbReference>
<dbReference type="InterPro" id="IPR036728">
    <property type="entry name" value="PBP_GOBP_sf"/>
</dbReference>
<feature type="signal peptide" evidence="2">
    <location>
        <begin position="1"/>
        <end position="18"/>
    </location>
</feature>
<dbReference type="Proteomes" id="UP001153292">
    <property type="component" value="Chromosome 16"/>
</dbReference>
<organism evidence="3 4">
    <name type="scientific">Chilo suppressalis</name>
    <name type="common">Asiatic rice borer moth</name>
    <dbReference type="NCBI Taxonomy" id="168631"/>
    <lineage>
        <taxon>Eukaryota</taxon>
        <taxon>Metazoa</taxon>
        <taxon>Ecdysozoa</taxon>
        <taxon>Arthropoda</taxon>
        <taxon>Hexapoda</taxon>
        <taxon>Insecta</taxon>
        <taxon>Pterygota</taxon>
        <taxon>Neoptera</taxon>
        <taxon>Endopterygota</taxon>
        <taxon>Lepidoptera</taxon>
        <taxon>Glossata</taxon>
        <taxon>Ditrysia</taxon>
        <taxon>Pyraloidea</taxon>
        <taxon>Crambidae</taxon>
        <taxon>Crambinae</taxon>
        <taxon>Chilo</taxon>
    </lineage>
</organism>
<gene>
    <name evidence="3" type="ORF">CHILSU_LOCUS3192</name>
</gene>
<keyword evidence="4" id="KW-1185">Reference proteome</keyword>